<evidence type="ECO:0000313" key="2">
    <source>
        <dbReference type="Proteomes" id="UP000054018"/>
    </source>
</evidence>
<proteinExistence type="predicted"/>
<dbReference type="HOGENOM" id="CLU_2097760_0_0_1"/>
<dbReference type="Proteomes" id="UP000054018">
    <property type="component" value="Unassembled WGS sequence"/>
</dbReference>
<dbReference type="AlphaFoldDB" id="A0A0C9ZGK7"/>
<name>A0A0C9ZGK7_9AGAM</name>
<reference evidence="2" key="2">
    <citation type="submission" date="2015-01" db="EMBL/GenBank/DDBJ databases">
        <title>Evolutionary Origins and Diversification of the Mycorrhizal Mutualists.</title>
        <authorList>
            <consortium name="DOE Joint Genome Institute"/>
            <consortium name="Mycorrhizal Genomics Consortium"/>
            <person name="Kohler A."/>
            <person name="Kuo A."/>
            <person name="Nagy L.G."/>
            <person name="Floudas D."/>
            <person name="Copeland A."/>
            <person name="Barry K.W."/>
            <person name="Cichocki N."/>
            <person name="Veneault-Fourrey C."/>
            <person name="LaButti K."/>
            <person name="Lindquist E.A."/>
            <person name="Lipzen A."/>
            <person name="Lundell T."/>
            <person name="Morin E."/>
            <person name="Murat C."/>
            <person name="Riley R."/>
            <person name="Ohm R."/>
            <person name="Sun H."/>
            <person name="Tunlid A."/>
            <person name="Henrissat B."/>
            <person name="Grigoriev I.V."/>
            <person name="Hibbett D.S."/>
            <person name="Martin F."/>
        </authorList>
    </citation>
    <scope>NUCLEOTIDE SEQUENCE [LARGE SCALE GENOMIC DNA]</scope>
    <source>
        <strain evidence="2">441</strain>
    </source>
</reference>
<dbReference type="EMBL" id="KN833791">
    <property type="protein sequence ID" value="KIK19103.1"/>
    <property type="molecule type" value="Genomic_DNA"/>
</dbReference>
<sequence>MQWSWACSIHSPRISSTFAAMSLASRLPLVNHWLINACSSLSLIHICRSFVLSTSILTISSIMTSSHTISRWVLGDKATKPIPLALASQLGSVTPGLTHLSHIGRTRTLLGLHVTL</sequence>
<organism evidence="1 2">
    <name type="scientific">Pisolithus microcarpus 441</name>
    <dbReference type="NCBI Taxonomy" id="765257"/>
    <lineage>
        <taxon>Eukaryota</taxon>
        <taxon>Fungi</taxon>
        <taxon>Dikarya</taxon>
        <taxon>Basidiomycota</taxon>
        <taxon>Agaricomycotina</taxon>
        <taxon>Agaricomycetes</taxon>
        <taxon>Agaricomycetidae</taxon>
        <taxon>Boletales</taxon>
        <taxon>Sclerodermatineae</taxon>
        <taxon>Pisolithaceae</taxon>
        <taxon>Pisolithus</taxon>
    </lineage>
</organism>
<evidence type="ECO:0000313" key="1">
    <source>
        <dbReference type="EMBL" id="KIK19103.1"/>
    </source>
</evidence>
<protein>
    <submittedName>
        <fullName evidence="1">Uncharacterized protein</fullName>
    </submittedName>
</protein>
<keyword evidence="2" id="KW-1185">Reference proteome</keyword>
<gene>
    <name evidence="1" type="ORF">PISMIDRAFT_629798</name>
</gene>
<accession>A0A0C9ZGK7</accession>
<reference evidence="1 2" key="1">
    <citation type="submission" date="2014-04" db="EMBL/GenBank/DDBJ databases">
        <authorList>
            <consortium name="DOE Joint Genome Institute"/>
            <person name="Kuo A."/>
            <person name="Kohler A."/>
            <person name="Costa M.D."/>
            <person name="Nagy L.G."/>
            <person name="Floudas D."/>
            <person name="Copeland A."/>
            <person name="Barry K.W."/>
            <person name="Cichocki N."/>
            <person name="Veneault-Fourrey C."/>
            <person name="LaButti K."/>
            <person name="Lindquist E.A."/>
            <person name="Lipzen A."/>
            <person name="Lundell T."/>
            <person name="Morin E."/>
            <person name="Murat C."/>
            <person name="Sun H."/>
            <person name="Tunlid A."/>
            <person name="Henrissat B."/>
            <person name="Grigoriev I.V."/>
            <person name="Hibbett D.S."/>
            <person name="Martin F."/>
            <person name="Nordberg H.P."/>
            <person name="Cantor M.N."/>
            <person name="Hua S.X."/>
        </authorList>
    </citation>
    <scope>NUCLEOTIDE SEQUENCE [LARGE SCALE GENOMIC DNA]</scope>
    <source>
        <strain evidence="1 2">441</strain>
    </source>
</reference>